<evidence type="ECO:0000313" key="1">
    <source>
        <dbReference type="EMBL" id="QXJ24340.1"/>
    </source>
</evidence>
<evidence type="ECO:0000313" key="2">
    <source>
        <dbReference type="Proteomes" id="UP001049518"/>
    </source>
</evidence>
<dbReference type="EMBL" id="CP059572">
    <property type="protein sequence ID" value="QXJ24340.1"/>
    <property type="molecule type" value="Genomic_DNA"/>
</dbReference>
<name>A0ABX8QZR7_9ACTN</name>
<gene>
    <name evidence="1" type="ORF">AGRA3207_005643</name>
</gene>
<dbReference type="RefSeq" id="WP_231330078.1">
    <property type="nucleotide sequence ID" value="NZ_CP059572.1"/>
</dbReference>
<protein>
    <recommendedName>
        <fullName evidence="3">C2H2-type domain-containing protein</fullName>
    </recommendedName>
</protein>
<proteinExistence type="predicted"/>
<keyword evidence="2" id="KW-1185">Reference proteome</keyword>
<organism evidence="1 2">
    <name type="scientific">Actinomadura graeca</name>
    <dbReference type="NCBI Taxonomy" id="2750812"/>
    <lineage>
        <taxon>Bacteria</taxon>
        <taxon>Bacillati</taxon>
        <taxon>Actinomycetota</taxon>
        <taxon>Actinomycetes</taxon>
        <taxon>Streptosporangiales</taxon>
        <taxon>Thermomonosporaceae</taxon>
        <taxon>Actinomadura</taxon>
    </lineage>
</organism>
<evidence type="ECO:0008006" key="3">
    <source>
        <dbReference type="Google" id="ProtNLM"/>
    </source>
</evidence>
<sequence>MHDAWSSHEVWVYECEACGTTWNEKFKVRHYDDGHGGEATVYERGGQRCMTPWFDHVCPRCQSQNVKVFSTPLGRHTEVPVARDGSDIAMVFHLRRLHAW</sequence>
<accession>A0ABX8QZR7</accession>
<dbReference type="Proteomes" id="UP001049518">
    <property type="component" value="Chromosome"/>
</dbReference>
<reference evidence="1" key="1">
    <citation type="submission" date="2020-07" db="EMBL/GenBank/DDBJ databases">
        <authorList>
            <person name="Tarantini F.S."/>
            <person name="Hong K.W."/>
            <person name="Chan K.G."/>
        </authorList>
    </citation>
    <scope>NUCLEOTIDE SEQUENCE</scope>
    <source>
        <strain evidence="1">32-07</strain>
    </source>
</reference>